<proteinExistence type="predicted"/>
<evidence type="ECO:0000313" key="2">
    <source>
        <dbReference type="Proteomes" id="UP000030753"/>
    </source>
</evidence>
<accession>W9IMX7</accession>
<sequence length="48" mass="5341">MRGKYELDRVLYGSLELGPVLSKRFLFVSCATHCKDLSGPTVAKGFLH</sequence>
<gene>
    <name evidence="1" type="ORF">FOYG_05058</name>
</gene>
<dbReference type="EMBL" id="JH717841">
    <property type="protein sequence ID" value="EWY96288.1"/>
    <property type="molecule type" value="Genomic_DNA"/>
</dbReference>
<dbReference type="AlphaFoldDB" id="W9IMX7"/>
<evidence type="ECO:0000313" key="1">
    <source>
        <dbReference type="EMBL" id="EWY96288.1"/>
    </source>
</evidence>
<reference evidence="1 2" key="1">
    <citation type="submission" date="2011-06" db="EMBL/GenBank/DDBJ databases">
        <title>The Genome Sequence of Fusarium oxysporum FOSC 3-a.</title>
        <authorList>
            <consortium name="The Broad Institute Genome Sequencing Platform"/>
            <person name="Ma L.-J."/>
            <person name="Gale L.R."/>
            <person name="Schwartz D.C."/>
            <person name="Zhou S."/>
            <person name="Corby-Kistler H."/>
            <person name="Young S.K."/>
            <person name="Zeng Q."/>
            <person name="Gargeya S."/>
            <person name="Fitzgerald M."/>
            <person name="Haas B."/>
            <person name="Abouelleil A."/>
            <person name="Alvarado L."/>
            <person name="Arachchi H.M."/>
            <person name="Berlin A."/>
            <person name="Brown A."/>
            <person name="Chapman S.B."/>
            <person name="Chen Z."/>
            <person name="Dunbar C."/>
            <person name="Freedman E."/>
            <person name="Gearin G."/>
            <person name="Gellesch M."/>
            <person name="Goldberg J."/>
            <person name="Griggs A."/>
            <person name="Gujja S."/>
            <person name="Heiman D."/>
            <person name="Howarth C."/>
            <person name="Larson L."/>
            <person name="Lui A."/>
            <person name="MacDonald P.J.P."/>
            <person name="Mehta T."/>
            <person name="Montmayeur A."/>
            <person name="Murphy C."/>
            <person name="Neiman D."/>
            <person name="Pearson M."/>
            <person name="Priest M."/>
            <person name="Roberts A."/>
            <person name="Saif S."/>
            <person name="Shea T."/>
            <person name="Shenoy N."/>
            <person name="Sisk P."/>
            <person name="Stolte C."/>
            <person name="Sykes S."/>
            <person name="Wortman J."/>
            <person name="Nusbaum C."/>
            <person name="Birren B."/>
        </authorList>
    </citation>
    <scope>NUCLEOTIDE SEQUENCE [LARGE SCALE GENOMIC DNA]</scope>
    <source>
        <strain evidence="2">FOSC 3-a</strain>
    </source>
</reference>
<name>W9IMX7_FUSOX</name>
<dbReference type="Proteomes" id="UP000030753">
    <property type="component" value="Unassembled WGS sequence"/>
</dbReference>
<dbReference type="HOGENOM" id="CLU_3242196_0_0_1"/>
<protein>
    <submittedName>
        <fullName evidence="1">Uncharacterized protein</fullName>
    </submittedName>
</protein>
<organism evidence="1 2">
    <name type="scientific">Fusarium oxysporum NRRL 32931</name>
    <dbReference type="NCBI Taxonomy" id="660029"/>
    <lineage>
        <taxon>Eukaryota</taxon>
        <taxon>Fungi</taxon>
        <taxon>Dikarya</taxon>
        <taxon>Ascomycota</taxon>
        <taxon>Pezizomycotina</taxon>
        <taxon>Sordariomycetes</taxon>
        <taxon>Hypocreomycetidae</taxon>
        <taxon>Hypocreales</taxon>
        <taxon>Nectriaceae</taxon>
        <taxon>Fusarium</taxon>
        <taxon>Fusarium oxysporum species complex</taxon>
    </lineage>
</organism>